<feature type="region of interest" description="Disordered" evidence="1">
    <location>
        <begin position="18"/>
        <end position="43"/>
    </location>
</feature>
<dbReference type="EMBL" id="BK002646">
    <property type="protein sequence ID" value="DAA04152.1"/>
    <property type="molecule type" value="Genomic_DNA"/>
</dbReference>
<feature type="region of interest" description="Disordered" evidence="1">
    <location>
        <begin position="100"/>
        <end position="121"/>
    </location>
</feature>
<accession>Q6IJS0</accession>
<evidence type="ECO:0000256" key="1">
    <source>
        <dbReference type="SAM" id="MobiDB-lite"/>
    </source>
</evidence>
<feature type="compositionally biased region" description="Basic and acidic residues" evidence="1">
    <location>
        <begin position="103"/>
        <end position="116"/>
    </location>
</feature>
<proteinExistence type="predicted"/>
<name>Q6IJS0_DROME</name>
<reference evidence="2" key="1">
    <citation type="journal article" date="2003" name="Genome Biol.">
        <title>An integrated gene annotation and transcriptional profiling approach towards the full gene content of the Drosophila genome.</title>
        <authorList>
            <person name="Hild M."/>
            <person name="Beckmann B."/>
            <person name="Haas S.A."/>
            <person name="Koch B."/>
            <person name="Solovyev V."/>
            <person name="Busold C."/>
            <person name="Fellenberg K."/>
            <person name="Boutros M."/>
            <person name="Vingron M."/>
            <person name="Sauer F."/>
            <person name="Hoheisel J.D."/>
            <person name="Paro R."/>
        </authorList>
    </citation>
    <scope>NUCLEOTIDE SEQUENCE</scope>
</reference>
<sequence>MARGFPSSISLVINQQPELGNMCPESPDPAHSTLRRQQNETCKQSGAAQMLGMSWKPGGWMPYPMGSGWWMVGGVLVVPTGRWFGRFVLGATEKLGLANKAAAQREAKRDEAKTDSLEDMAAGRTWEVDSTMQSKNALHGLHLKLRPKLLKS</sequence>
<gene>
    <name evidence="2" type="ORF">HDC14378</name>
</gene>
<organism evidence="2">
    <name type="scientific">Drosophila melanogaster</name>
    <name type="common">Fruit fly</name>
    <dbReference type="NCBI Taxonomy" id="7227"/>
    <lineage>
        <taxon>Eukaryota</taxon>
        <taxon>Metazoa</taxon>
        <taxon>Ecdysozoa</taxon>
        <taxon>Arthropoda</taxon>
        <taxon>Hexapoda</taxon>
        <taxon>Insecta</taxon>
        <taxon>Pterygota</taxon>
        <taxon>Neoptera</taxon>
        <taxon>Endopterygota</taxon>
        <taxon>Diptera</taxon>
        <taxon>Brachycera</taxon>
        <taxon>Muscomorpha</taxon>
        <taxon>Ephydroidea</taxon>
        <taxon>Drosophilidae</taxon>
        <taxon>Drosophila</taxon>
        <taxon>Sophophora</taxon>
    </lineage>
</organism>
<dbReference type="AlphaFoldDB" id="Q6IJS0"/>
<protein>
    <submittedName>
        <fullName evidence="2">HDC14378</fullName>
    </submittedName>
</protein>
<evidence type="ECO:0000313" key="2">
    <source>
        <dbReference type="EMBL" id="DAA04152.1"/>
    </source>
</evidence>